<accession>A0A371JQ98</accession>
<dbReference type="AlphaFoldDB" id="A0A371JQ98"/>
<organism evidence="1 2">
    <name type="scientific">Flagellimonas nanhaiensis</name>
    <dbReference type="NCBI Taxonomy" id="2292706"/>
    <lineage>
        <taxon>Bacteria</taxon>
        <taxon>Pseudomonadati</taxon>
        <taxon>Bacteroidota</taxon>
        <taxon>Flavobacteriia</taxon>
        <taxon>Flavobacteriales</taxon>
        <taxon>Flavobacteriaceae</taxon>
        <taxon>Flagellimonas</taxon>
    </lineage>
</organism>
<dbReference type="EMBL" id="QTJX01000002">
    <property type="protein sequence ID" value="RDY59661.1"/>
    <property type="molecule type" value="Genomic_DNA"/>
</dbReference>
<dbReference type="Proteomes" id="UP000261828">
    <property type="component" value="Unassembled WGS sequence"/>
</dbReference>
<keyword evidence="2" id="KW-1185">Reference proteome</keyword>
<gene>
    <name evidence="1" type="ORF">DX873_09840</name>
</gene>
<comment type="caution">
    <text evidence="1">The sequence shown here is derived from an EMBL/GenBank/DDBJ whole genome shotgun (WGS) entry which is preliminary data.</text>
</comment>
<evidence type="ECO:0000313" key="1">
    <source>
        <dbReference type="EMBL" id="RDY59661.1"/>
    </source>
</evidence>
<sequence>MYIPMKPFIMLLFLILTHSCSDSDQIAITESVQEETKGDENQEIIVDQQLLGPNEIVLRIKILGSASQGKEICGLSKEHVFHVEVIEVVESGGSVSQKISKNHQMDVAFLFQPEQFEADISLEVKAKEGLCPDASSTYFTIIEHKILE</sequence>
<evidence type="ECO:0000313" key="2">
    <source>
        <dbReference type="Proteomes" id="UP000261828"/>
    </source>
</evidence>
<protein>
    <submittedName>
        <fullName evidence="1">Uncharacterized protein</fullName>
    </submittedName>
</protein>
<name>A0A371JQ98_9FLAO</name>
<reference evidence="1 2" key="1">
    <citation type="submission" date="2018-08" db="EMBL/GenBank/DDBJ databases">
        <title>Muricauda nanhaiensis sp. nov., isolated from seawater of the South China Sea.</title>
        <authorList>
            <person name="Dang Y."/>
        </authorList>
    </citation>
    <scope>NUCLEOTIDE SEQUENCE [LARGE SCALE GENOMIC DNA]</scope>
    <source>
        <strain evidence="1 2">SM1704</strain>
    </source>
</reference>
<proteinExistence type="predicted"/>